<evidence type="ECO:0000259" key="1">
    <source>
        <dbReference type="Pfam" id="PF12867"/>
    </source>
</evidence>
<dbReference type="EMBL" id="SACK01000001">
    <property type="protein sequence ID" value="RVU02495.1"/>
    <property type="molecule type" value="Genomic_DNA"/>
</dbReference>
<dbReference type="SUPFAM" id="SSF109854">
    <property type="entry name" value="DinB/YfiT-like putative metalloenzymes"/>
    <property type="match status" value="1"/>
</dbReference>
<sequence length="174" mass="19250">MQNKRPEVWQRGPIEGIPPLLQPVAHALLQAAEEIDGMMDGFPAELLYEKSAGMASPAFHLLHLTGVLDRLFTYARGEQLTPEQLTYLSAEGQLPENPYTVNVLTLTFNTGVKKALEQLSETDEQALTETRLVGRAQIPSTVIGLYVHAAEHTMRHIGQLLVTINVIKAENKRA</sequence>
<dbReference type="Pfam" id="PF12867">
    <property type="entry name" value="DinB_2"/>
    <property type="match status" value="1"/>
</dbReference>
<protein>
    <submittedName>
        <fullName evidence="2">DinB family protein</fullName>
    </submittedName>
</protein>
<accession>A0A3S3TJI9</accession>
<dbReference type="AlphaFoldDB" id="A0A3S3TJI9"/>
<dbReference type="InterPro" id="IPR024775">
    <property type="entry name" value="DinB-like"/>
</dbReference>
<proteinExistence type="predicted"/>
<dbReference type="OrthoDB" id="1439983at2"/>
<organism evidence="2 3">
    <name type="scientific">Mucilaginibacter limnophilus</name>
    <dbReference type="NCBI Taxonomy" id="1932778"/>
    <lineage>
        <taxon>Bacteria</taxon>
        <taxon>Pseudomonadati</taxon>
        <taxon>Bacteroidota</taxon>
        <taxon>Sphingobacteriia</taxon>
        <taxon>Sphingobacteriales</taxon>
        <taxon>Sphingobacteriaceae</taxon>
        <taxon>Mucilaginibacter</taxon>
    </lineage>
</organism>
<keyword evidence="3" id="KW-1185">Reference proteome</keyword>
<name>A0A3S3TJI9_9SPHI</name>
<evidence type="ECO:0000313" key="3">
    <source>
        <dbReference type="Proteomes" id="UP000282759"/>
    </source>
</evidence>
<comment type="caution">
    <text evidence="2">The sequence shown here is derived from an EMBL/GenBank/DDBJ whole genome shotgun (WGS) entry which is preliminary data.</text>
</comment>
<gene>
    <name evidence="2" type="ORF">EOD41_00715</name>
</gene>
<dbReference type="InterPro" id="IPR034660">
    <property type="entry name" value="DinB/YfiT-like"/>
</dbReference>
<evidence type="ECO:0000313" key="2">
    <source>
        <dbReference type="EMBL" id="RVU02495.1"/>
    </source>
</evidence>
<dbReference type="Gene3D" id="1.20.120.450">
    <property type="entry name" value="dinb family like domain"/>
    <property type="match status" value="1"/>
</dbReference>
<feature type="domain" description="DinB-like" evidence="1">
    <location>
        <begin position="28"/>
        <end position="160"/>
    </location>
</feature>
<dbReference type="RefSeq" id="WP_127702871.1">
    <property type="nucleotide sequence ID" value="NZ_SACK01000001.1"/>
</dbReference>
<dbReference type="Proteomes" id="UP000282759">
    <property type="component" value="Unassembled WGS sequence"/>
</dbReference>
<reference evidence="2 3" key="1">
    <citation type="submission" date="2019-01" db="EMBL/GenBank/DDBJ databases">
        <authorList>
            <person name="Chen W.-M."/>
        </authorList>
    </citation>
    <scope>NUCLEOTIDE SEQUENCE [LARGE SCALE GENOMIC DNA]</scope>
    <source>
        <strain evidence="2 3">YBJ-36</strain>
    </source>
</reference>